<evidence type="ECO:0000313" key="1">
    <source>
        <dbReference type="EMBL" id="KAI0067905.1"/>
    </source>
</evidence>
<name>A0ACB8THP1_9AGAM</name>
<evidence type="ECO:0000313" key="2">
    <source>
        <dbReference type="Proteomes" id="UP000814140"/>
    </source>
</evidence>
<comment type="caution">
    <text evidence="1">The sequence shown here is derived from an EMBL/GenBank/DDBJ whole genome shotgun (WGS) entry which is preliminary data.</text>
</comment>
<accession>A0ACB8THP1</accession>
<reference evidence="1" key="1">
    <citation type="submission" date="2021-03" db="EMBL/GenBank/DDBJ databases">
        <authorList>
            <consortium name="DOE Joint Genome Institute"/>
            <person name="Ahrendt S."/>
            <person name="Looney B.P."/>
            <person name="Miyauchi S."/>
            <person name="Morin E."/>
            <person name="Drula E."/>
            <person name="Courty P.E."/>
            <person name="Chicoki N."/>
            <person name="Fauchery L."/>
            <person name="Kohler A."/>
            <person name="Kuo A."/>
            <person name="Labutti K."/>
            <person name="Pangilinan J."/>
            <person name="Lipzen A."/>
            <person name="Riley R."/>
            <person name="Andreopoulos W."/>
            <person name="He G."/>
            <person name="Johnson J."/>
            <person name="Barry K.W."/>
            <person name="Grigoriev I.V."/>
            <person name="Nagy L."/>
            <person name="Hibbett D."/>
            <person name="Henrissat B."/>
            <person name="Matheny P.B."/>
            <person name="Labbe J."/>
            <person name="Martin F."/>
        </authorList>
    </citation>
    <scope>NUCLEOTIDE SEQUENCE</scope>
    <source>
        <strain evidence="1">HHB10654</strain>
    </source>
</reference>
<proteinExistence type="predicted"/>
<dbReference type="Proteomes" id="UP000814140">
    <property type="component" value="Unassembled WGS sequence"/>
</dbReference>
<reference evidence="1" key="2">
    <citation type="journal article" date="2022" name="New Phytol.">
        <title>Evolutionary transition to the ectomycorrhizal habit in the genomes of a hyperdiverse lineage of mushroom-forming fungi.</title>
        <authorList>
            <person name="Looney B."/>
            <person name="Miyauchi S."/>
            <person name="Morin E."/>
            <person name="Drula E."/>
            <person name="Courty P.E."/>
            <person name="Kohler A."/>
            <person name="Kuo A."/>
            <person name="LaButti K."/>
            <person name="Pangilinan J."/>
            <person name="Lipzen A."/>
            <person name="Riley R."/>
            <person name="Andreopoulos W."/>
            <person name="He G."/>
            <person name="Johnson J."/>
            <person name="Nolan M."/>
            <person name="Tritt A."/>
            <person name="Barry K.W."/>
            <person name="Grigoriev I.V."/>
            <person name="Nagy L.G."/>
            <person name="Hibbett D."/>
            <person name="Henrissat B."/>
            <person name="Matheny P.B."/>
            <person name="Labbe J."/>
            <person name="Martin F.M."/>
        </authorList>
    </citation>
    <scope>NUCLEOTIDE SEQUENCE</scope>
    <source>
        <strain evidence="1">HHB10654</strain>
    </source>
</reference>
<dbReference type="EMBL" id="MU277189">
    <property type="protein sequence ID" value="KAI0067905.1"/>
    <property type="molecule type" value="Genomic_DNA"/>
</dbReference>
<organism evidence="1 2">
    <name type="scientific">Artomyces pyxidatus</name>
    <dbReference type="NCBI Taxonomy" id="48021"/>
    <lineage>
        <taxon>Eukaryota</taxon>
        <taxon>Fungi</taxon>
        <taxon>Dikarya</taxon>
        <taxon>Basidiomycota</taxon>
        <taxon>Agaricomycotina</taxon>
        <taxon>Agaricomycetes</taxon>
        <taxon>Russulales</taxon>
        <taxon>Auriscalpiaceae</taxon>
        <taxon>Artomyces</taxon>
    </lineage>
</organism>
<sequence length="739" mass="82566">MQDIPSKHSAALAIASPTSPVNFPDPQAVVREGWVLKKRRKKLQGFARRYFVLLQSGLLSYAFEPGKPFRDEIFIPRAAISTARGAKDIHIDSNNATFHMKCLNTEDFDGWMTAFRQFLAPPADGRSIGRKSSVGRAGSRNQVNKAAALVDELGSTLGELEAAIEAWHQLDAQKAVASTSKSKSEKEKHKDAKFGLFRKSHHSGHHSPPEHAVPFDEKASVASTAPSTPYERVRTAFGVLKSQQSLLSVLIPNLPLTDSLPPTVHGSPLPTTAEEQYSDRSITPTNRMAGTIGRKQRTSIAPSMSDGGSIWFDADEGFEGAQEFELDGVTPSDGPELSESRITAPQSVSSGYEEFDSSDTDEDSAMKADVAVDTKGVQHRTQLPSGPVGDEGSLFAVLRKNVGKDLASVALPVTFNEPLTLLQRLAEEVEYFNLLTEAARSEDPVQRLCYIAAFAVSGYTHTKHRSSRKGFNPMLGETFEDPRLKFISEKVSHHPVILAYHAEGDGWEMYATSSGKTKFWGKSLEIIPIGSNHVKIGEDHYEWKKPSTFMRNLMVGTKYLEHAGKMTIENLTTHMRCVVEFKENGYWTIANLVHGTVYSPSGNIEATLEGKWDEAVSRKLGDSHYHVLWKMTPFPKNALEYYGFTSWGITLNEITRDLVGRLPATDSRFRPDVRALEEGDLERAEREKERVEELQRERRRNGEDRQPRWFKQVGPEEWVYAGGYWEQRAKGWKDVEPLW</sequence>
<keyword evidence="2" id="KW-1185">Reference proteome</keyword>
<protein>
    <submittedName>
        <fullName evidence="1">Uncharacterized protein</fullName>
    </submittedName>
</protein>
<gene>
    <name evidence="1" type="ORF">BV25DRAFT_1834873</name>
</gene>